<accession>A0A552EAL1</accession>
<dbReference type="EMBL" id="SFBK01000010">
    <property type="protein sequence ID" value="TRU31484.1"/>
    <property type="molecule type" value="Genomic_DNA"/>
</dbReference>
<comment type="caution">
    <text evidence="2">The sequence shown here is derived from an EMBL/GenBank/DDBJ whole genome shotgun (WGS) entry which is preliminary data.</text>
</comment>
<dbReference type="GO" id="GO:0032259">
    <property type="term" value="P:methylation"/>
    <property type="evidence" value="ECO:0007669"/>
    <property type="project" value="UniProtKB-KW"/>
</dbReference>
<dbReference type="InterPro" id="IPR053202">
    <property type="entry name" value="EGF_Rcpt_Signaling_Reg"/>
</dbReference>
<dbReference type="Proteomes" id="UP000320551">
    <property type="component" value="Unassembled WGS sequence"/>
</dbReference>
<reference evidence="2 3" key="1">
    <citation type="submission" date="2019-01" db="EMBL/GenBank/DDBJ databases">
        <title>Coherence of Microcystis species and biogeography revealed through population genomics.</title>
        <authorList>
            <person name="Perez-Carrascal O.M."/>
            <person name="Terrat Y."/>
            <person name="Giani A."/>
            <person name="Fortin N."/>
            <person name="Tromas N."/>
            <person name="Shapiro B.J."/>
        </authorList>
    </citation>
    <scope>NUCLEOTIDE SEQUENCE [LARGE SCALE GENOMIC DNA]</scope>
    <source>
        <strain evidence="2">Ma_QC_B_20070730_S2</strain>
    </source>
</reference>
<keyword evidence="2" id="KW-0808">Transferase</keyword>
<dbReference type="NCBIfam" id="TIGR01444">
    <property type="entry name" value="fkbM_fam"/>
    <property type="match status" value="1"/>
</dbReference>
<dbReference type="InterPro" id="IPR006342">
    <property type="entry name" value="FkbM_mtfrase"/>
</dbReference>
<evidence type="ECO:0000259" key="1">
    <source>
        <dbReference type="Pfam" id="PF05050"/>
    </source>
</evidence>
<dbReference type="Gene3D" id="3.40.50.150">
    <property type="entry name" value="Vaccinia Virus protein VP39"/>
    <property type="match status" value="1"/>
</dbReference>
<organism evidence="2 3">
    <name type="scientific">Microcystis aeruginosa Ma_QC_B_20070730_S2</name>
    <dbReference type="NCBI Taxonomy" id="2486256"/>
    <lineage>
        <taxon>Bacteria</taxon>
        <taxon>Bacillati</taxon>
        <taxon>Cyanobacteriota</taxon>
        <taxon>Cyanophyceae</taxon>
        <taxon>Oscillatoriophycideae</taxon>
        <taxon>Chroococcales</taxon>
        <taxon>Microcystaceae</taxon>
        <taxon>Microcystis</taxon>
    </lineage>
</organism>
<dbReference type="PANTHER" id="PTHR34009">
    <property type="entry name" value="PROTEIN STAR"/>
    <property type="match status" value="1"/>
</dbReference>
<proteinExistence type="predicted"/>
<evidence type="ECO:0000313" key="2">
    <source>
        <dbReference type="EMBL" id="TRU31484.1"/>
    </source>
</evidence>
<dbReference type="GO" id="GO:0006888">
    <property type="term" value="P:endoplasmic reticulum to Golgi vesicle-mediated transport"/>
    <property type="evidence" value="ECO:0007669"/>
    <property type="project" value="TreeGrafter"/>
</dbReference>
<name>A0A552EAL1_MICAE</name>
<dbReference type="PANTHER" id="PTHR34009:SF2">
    <property type="entry name" value="PROTEIN STAR"/>
    <property type="match status" value="1"/>
</dbReference>
<dbReference type="GO" id="GO:0005886">
    <property type="term" value="C:plasma membrane"/>
    <property type="evidence" value="ECO:0007669"/>
    <property type="project" value="TreeGrafter"/>
</dbReference>
<feature type="domain" description="Methyltransferase FkbM" evidence="1">
    <location>
        <begin position="49"/>
        <end position="205"/>
    </location>
</feature>
<protein>
    <submittedName>
        <fullName evidence="2">FkbM family methyltransferase</fullName>
    </submittedName>
</protein>
<dbReference type="SUPFAM" id="SSF53335">
    <property type="entry name" value="S-adenosyl-L-methionine-dependent methyltransferases"/>
    <property type="match status" value="1"/>
</dbReference>
<sequence length="227" mass="26657">MLNVKNKLSMLRRKIAESFGISRYSRPSLFEIDRKLEQYFNYRNGFFIEVGANDGFNQSNTYYFEQFKGWKGILVEGIPELYQQCLLERPKAKVFNCALVSSDFSESYVTMKYSNLMSLVEGSLKSKQAEENHVQKGVIPYEIKVPARTLTSILDECEVNEIDFFSLDVEGYELNVLKGLDFNKYRPKYMLIEARFKEEIDNYISDLYIEIEQLSCHDFLYKCKQTL</sequence>
<dbReference type="Pfam" id="PF05050">
    <property type="entry name" value="Methyltransf_21"/>
    <property type="match status" value="1"/>
</dbReference>
<gene>
    <name evidence="2" type="ORF">EWV80_00475</name>
</gene>
<dbReference type="InterPro" id="IPR029063">
    <property type="entry name" value="SAM-dependent_MTases_sf"/>
</dbReference>
<keyword evidence="2" id="KW-0489">Methyltransferase</keyword>
<evidence type="ECO:0000313" key="3">
    <source>
        <dbReference type="Proteomes" id="UP000320551"/>
    </source>
</evidence>
<dbReference type="GO" id="GO:0008168">
    <property type="term" value="F:methyltransferase activity"/>
    <property type="evidence" value="ECO:0007669"/>
    <property type="project" value="UniProtKB-KW"/>
</dbReference>
<dbReference type="AlphaFoldDB" id="A0A552EAL1"/>
<dbReference type="GO" id="GO:0016197">
    <property type="term" value="P:endosomal transport"/>
    <property type="evidence" value="ECO:0007669"/>
    <property type="project" value="TreeGrafter"/>
</dbReference>
<dbReference type="GO" id="GO:0005737">
    <property type="term" value="C:cytoplasm"/>
    <property type="evidence" value="ECO:0007669"/>
    <property type="project" value="GOC"/>
</dbReference>